<dbReference type="EMBL" id="VTPC01090579">
    <property type="protein sequence ID" value="KAF2882933.1"/>
    <property type="molecule type" value="Genomic_DNA"/>
</dbReference>
<evidence type="ECO:0000256" key="6">
    <source>
        <dbReference type="ARBA" id="ARBA00022723"/>
    </source>
</evidence>
<evidence type="ECO:0000256" key="11">
    <source>
        <dbReference type="ARBA" id="ARBA00023033"/>
    </source>
</evidence>
<dbReference type="Pfam" id="PF00067">
    <property type="entry name" value="p450"/>
    <property type="match status" value="1"/>
</dbReference>
<evidence type="ECO:0000256" key="12">
    <source>
        <dbReference type="ARBA" id="ARBA00023136"/>
    </source>
</evidence>
<feature type="binding site" description="axial binding residue" evidence="13">
    <location>
        <position position="433"/>
    </location>
    <ligand>
        <name>heme</name>
        <dbReference type="ChEBI" id="CHEBI:30413"/>
    </ligand>
    <ligandPart>
        <name>Fe</name>
        <dbReference type="ChEBI" id="CHEBI:18248"/>
    </ligandPart>
</feature>
<accession>A0A8K0CE97</accession>
<dbReference type="InterPro" id="IPR001128">
    <property type="entry name" value="Cyt_P450"/>
</dbReference>
<keyword evidence="12" id="KW-0472">Membrane</keyword>
<dbReference type="PRINTS" id="PR00385">
    <property type="entry name" value="P450"/>
</dbReference>
<dbReference type="SUPFAM" id="SSF48264">
    <property type="entry name" value="Cytochrome P450"/>
    <property type="match status" value="1"/>
</dbReference>
<evidence type="ECO:0000256" key="2">
    <source>
        <dbReference type="ARBA" id="ARBA00004174"/>
    </source>
</evidence>
<comment type="subcellular location">
    <subcellularLocation>
        <location evidence="3">Endoplasmic reticulum membrane</location>
        <topology evidence="3">Peripheral membrane protein</topology>
    </subcellularLocation>
    <subcellularLocation>
        <location evidence="2">Microsome membrane</location>
        <topology evidence="2">Peripheral membrane protein</topology>
    </subcellularLocation>
</comment>
<evidence type="ECO:0000256" key="14">
    <source>
        <dbReference type="RuleBase" id="RU000461"/>
    </source>
</evidence>
<evidence type="ECO:0000256" key="7">
    <source>
        <dbReference type="ARBA" id="ARBA00022824"/>
    </source>
</evidence>
<dbReference type="PANTHER" id="PTHR24292">
    <property type="entry name" value="CYTOCHROME P450"/>
    <property type="match status" value="1"/>
</dbReference>
<protein>
    <recommendedName>
        <fullName evidence="17">Cytochrome P450</fullName>
    </recommendedName>
</protein>
<evidence type="ECO:0000256" key="8">
    <source>
        <dbReference type="ARBA" id="ARBA00022848"/>
    </source>
</evidence>
<keyword evidence="11 14" id="KW-0503">Monooxygenase</keyword>
<keyword evidence="5 13" id="KW-0349">Heme</keyword>
<name>A0A8K0CE97_IGNLU</name>
<evidence type="ECO:0000256" key="10">
    <source>
        <dbReference type="ARBA" id="ARBA00023004"/>
    </source>
</evidence>
<organism evidence="15 16">
    <name type="scientific">Ignelater luminosus</name>
    <name type="common">Cucubano</name>
    <name type="synonym">Pyrophorus luminosus</name>
    <dbReference type="NCBI Taxonomy" id="2038154"/>
    <lineage>
        <taxon>Eukaryota</taxon>
        <taxon>Metazoa</taxon>
        <taxon>Ecdysozoa</taxon>
        <taxon>Arthropoda</taxon>
        <taxon>Hexapoda</taxon>
        <taxon>Insecta</taxon>
        <taxon>Pterygota</taxon>
        <taxon>Neoptera</taxon>
        <taxon>Endopterygota</taxon>
        <taxon>Coleoptera</taxon>
        <taxon>Polyphaga</taxon>
        <taxon>Elateriformia</taxon>
        <taxon>Elateroidea</taxon>
        <taxon>Elateridae</taxon>
        <taxon>Agrypninae</taxon>
        <taxon>Pyrophorini</taxon>
        <taxon>Ignelater</taxon>
    </lineage>
</organism>
<gene>
    <name evidence="15" type="ORF">ILUMI_23238</name>
</gene>
<dbReference type="InterPro" id="IPR036396">
    <property type="entry name" value="Cyt_P450_sf"/>
</dbReference>
<dbReference type="InterPro" id="IPR017972">
    <property type="entry name" value="Cyt_P450_CS"/>
</dbReference>
<evidence type="ECO:0000256" key="5">
    <source>
        <dbReference type="ARBA" id="ARBA00022617"/>
    </source>
</evidence>
<dbReference type="Proteomes" id="UP000801492">
    <property type="component" value="Unassembled WGS sequence"/>
</dbReference>
<comment type="caution">
    <text evidence="15">The sequence shown here is derived from an EMBL/GenBank/DDBJ whole genome shotgun (WGS) entry which is preliminary data.</text>
</comment>
<keyword evidence="16" id="KW-1185">Reference proteome</keyword>
<dbReference type="PANTHER" id="PTHR24292:SF100">
    <property type="entry name" value="CYTOCHROME P450 6A16, ISOFORM B-RELATED"/>
    <property type="match status" value="1"/>
</dbReference>
<dbReference type="GO" id="GO:0005506">
    <property type="term" value="F:iron ion binding"/>
    <property type="evidence" value="ECO:0007669"/>
    <property type="project" value="InterPro"/>
</dbReference>
<evidence type="ECO:0000256" key="4">
    <source>
        <dbReference type="ARBA" id="ARBA00010617"/>
    </source>
</evidence>
<sequence length="492" mass="56601">MLLSSNGVLTIGKKRNIPAVAEPKIPFGTLPNPLVLKNIVNVGIFGKNNYCLLKARRCKHGGGFLVCTPKYIVIDPEYIKNVLQKDFEYFSERKFYYNEKDDPLSANLFAISGKKWKFLRTQLSPAFTSGKMKMMFSNILNCTNQMLTVIAKSCKTKEGVEAKNITECFTIDVIGSCGFGLECNSFKDPQAEFKVQGRRAFLMSPFRIFKIFLGLSWPRISRFLGVTFFDKESNSFFMNVVKDAIEFRKSNNVRRQDLLQLLINLRNQQKLKPEARILTIEEITAQAFIFFAAGFETSSTTLSFCLYELSLNKYIQDKLRNEISEALKTHNDNLTYEAIMDMKYLGQVVDETLRKYPPVSFITRRCVKDYIIPDTNIKIEKGIEVIVPIMGLHYDPEYYPEPEKFSPERFSDEEKQKRLPFTYLPFGEGPRICIGMRFGLLQTKVGLTMLLKHFRFSLNEKTKVPLEIEPYSFTLLPKSGIFLNVEEIAEIS</sequence>
<keyword evidence="6 13" id="KW-0479">Metal-binding</keyword>
<dbReference type="InterPro" id="IPR002401">
    <property type="entry name" value="Cyt_P450_E_grp-I"/>
</dbReference>
<dbReference type="PROSITE" id="PS00086">
    <property type="entry name" value="CYTOCHROME_P450"/>
    <property type="match status" value="1"/>
</dbReference>
<dbReference type="GO" id="GO:0016705">
    <property type="term" value="F:oxidoreductase activity, acting on paired donors, with incorporation or reduction of molecular oxygen"/>
    <property type="evidence" value="ECO:0007669"/>
    <property type="project" value="InterPro"/>
</dbReference>
<dbReference type="GO" id="GO:0004497">
    <property type="term" value="F:monooxygenase activity"/>
    <property type="evidence" value="ECO:0007669"/>
    <property type="project" value="UniProtKB-KW"/>
</dbReference>
<evidence type="ECO:0000313" key="15">
    <source>
        <dbReference type="EMBL" id="KAF2882933.1"/>
    </source>
</evidence>
<dbReference type="AlphaFoldDB" id="A0A8K0CE97"/>
<dbReference type="FunFam" id="1.10.630.10:FF:000042">
    <property type="entry name" value="Cytochrome P450"/>
    <property type="match status" value="1"/>
</dbReference>
<proteinExistence type="inferred from homology"/>
<dbReference type="GO" id="GO:0005789">
    <property type="term" value="C:endoplasmic reticulum membrane"/>
    <property type="evidence" value="ECO:0007669"/>
    <property type="project" value="UniProtKB-SubCell"/>
</dbReference>
<comment type="cofactor">
    <cofactor evidence="1 13">
        <name>heme</name>
        <dbReference type="ChEBI" id="CHEBI:30413"/>
    </cofactor>
</comment>
<dbReference type="PRINTS" id="PR00463">
    <property type="entry name" value="EP450I"/>
</dbReference>
<reference evidence="15" key="1">
    <citation type="submission" date="2019-08" db="EMBL/GenBank/DDBJ databases">
        <title>The genome of the North American firefly Photinus pyralis.</title>
        <authorList>
            <consortium name="Photinus pyralis genome working group"/>
            <person name="Fallon T.R."/>
            <person name="Sander Lower S.E."/>
            <person name="Weng J.-K."/>
        </authorList>
    </citation>
    <scope>NUCLEOTIDE SEQUENCE</scope>
    <source>
        <strain evidence="15">TRF0915ILg1</strain>
        <tissue evidence="15">Whole body</tissue>
    </source>
</reference>
<evidence type="ECO:0000256" key="3">
    <source>
        <dbReference type="ARBA" id="ARBA00004406"/>
    </source>
</evidence>
<dbReference type="OrthoDB" id="6715793at2759"/>
<dbReference type="GO" id="GO:0020037">
    <property type="term" value="F:heme binding"/>
    <property type="evidence" value="ECO:0007669"/>
    <property type="project" value="InterPro"/>
</dbReference>
<keyword evidence="9 14" id="KW-0560">Oxidoreductase</keyword>
<dbReference type="CDD" id="cd11056">
    <property type="entry name" value="CYP6-like"/>
    <property type="match status" value="1"/>
</dbReference>
<dbReference type="InterPro" id="IPR050476">
    <property type="entry name" value="Insect_CytP450_Detox"/>
</dbReference>
<evidence type="ECO:0000313" key="16">
    <source>
        <dbReference type="Proteomes" id="UP000801492"/>
    </source>
</evidence>
<keyword evidence="10 13" id="KW-0408">Iron</keyword>
<dbReference type="Gene3D" id="1.10.630.10">
    <property type="entry name" value="Cytochrome P450"/>
    <property type="match status" value="1"/>
</dbReference>
<comment type="similarity">
    <text evidence="4 14">Belongs to the cytochrome P450 family.</text>
</comment>
<evidence type="ECO:0000256" key="9">
    <source>
        <dbReference type="ARBA" id="ARBA00023002"/>
    </source>
</evidence>
<evidence type="ECO:0000256" key="13">
    <source>
        <dbReference type="PIRSR" id="PIRSR602401-1"/>
    </source>
</evidence>
<evidence type="ECO:0008006" key="17">
    <source>
        <dbReference type="Google" id="ProtNLM"/>
    </source>
</evidence>
<keyword evidence="8" id="KW-0492">Microsome</keyword>
<evidence type="ECO:0000256" key="1">
    <source>
        <dbReference type="ARBA" id="ARBA00001971"/>
    </source>
</evidence>
<keyword evidence="7" id="KW-0256">Endoplasmic reticulum</keyword>